<organism evidence="2 3">
    <name type="scientific">Crenothrix polyspora</name>
    <dbReference type="NCBI Taxonomy" id="360316"/>
    <lineage>
        <taxon>Bacteria</taxon>
        <taxon>Pseudomonadati</taxon>
        <taxon>Pseudomonadota</taxon>
        <taxon>Gammaproteobacteria</taxon>
        <taxon>Methylococcales</taxon>
        <taxon>Crenotrichaceae</taxon>
        <taxon>Crenothrix</taxon>
    </lineage>
</organism>
<dbReference type="AlphaFoldDB" id="A0A1R4HGY9"/>
<evidence type="ECO:0000313" key="3">
    <source>
        <dbReference type="Proteomes" id="UP000195442"/>
    </source>
</evidence>
<reference evidence="3" key="1">
    <citation type="submission" date="2017-02" db="EMBL/GenBank/DDBJ databases">
        <authorList>
            <person name="Daims H."/>
        </authorList>
    </citation>
    <scope>NUCLEOTIDE SEQUENCE [LARGE SCALE GENOMIC DNA]</scope>
</reference>
<proteinExistence type="predicted"/>
<keyword evidence="3" id="KW-1185">Reference proteome</keyword>
<sequence>MDDDTQTTAKEYLTPTPETPVTGLKQAEWCEPAPIQAHPD</sequence>
<evidence type="ECO:0000256" key="1">
    <source>
        <dbReference type="SAM" id="MobiDB-lite"/>
    </source>
</evidence>
<dbReference type="Proteomes" id="UP000195442">
    <property type="component" value="Unassembled WGS sequence"/>
</dbReference>
<protein>
    <submittedName>
        <fullName evidence="2">Uncharacterized protein</fullName>
    </submittedName>
</protein>
<name>A0A1R4HGY9_9GAMM</name>
<evidence type="ECO:0000313" key="2">
    <source>
        <dbReference type="EMBL" id="SJM95493.1"/>
    </source>
</evidence>
<accession>A0A1R4HGY9</accession>
<feature type="region of interest" description="Disordered" evidence="1">
    <location>
        <begin position="1"/>
        <end position="40"/>
    </location>
</feature>
<dbReference type="EMBL" id="FUKJ01000422">
    <property type="protein sequence ID" value="SJM95493.1"/>
    <property type="molecule type" value="Genomic_DNA"/>
</dbReference>
<gene>
    <name evidence="2" type="ORF">CRENPOLYSF2_580001</name>
</gene>